<sequence length="113" mass="12332">MLNEAFLSGIWSSAGNVLGKLAGTQSVVGDSYVLWATILLTMVMVNTWSLRHYMRSLDAAFTTVVPTVISSASSYVLSGLIGIFLFNEATSLKWWMGAILIIIGLVLITYPRK</sequence>
<dbReference type="PANTHER" id="PTHR31965:SF1">
    <property type="entry name" value="TRANSMEMBRANE PROTEIN 42"/>
    <property type="match status" value="1"/>
</dbReference>
<dbReference type="InterPro" id="IPR037185">
    <property type="entry name" value="EmrE-like"/>
</dbReference>
<name>A0A9P0T6P5_PIEBR</name>
<evidence type="ECO:0000256" key="1">
    <source>
        <dbReference type="SAM" id="Phobius"/>
    </source>
</evidence>
<keyword evidence="1" id="KW-0812">Transmembrane</keyword>
<proteinExistence type="predicted"/>
<evidence type="ECO:0008006" key="4">
    <source>
        <dbReference type="Google" id="ProtNLM"/>
    </source>
</evidence>
<gene>
    <name evidence="2" type="ORF">PIBRA_LOCUS2989</name>
</gene>
<organism evidence="2 3">
    <name type="scientific">Pieris brassicae</name>
    <name type="common">White butterfly</name>
    <name type="synonym">Large white butterfly</name>
    <dbReference type="NCBI Taxonomy" id="7116"/>
    <lineage>
        <taxon>Eukaryota</taxon>
        <taxon>Metazoa</taxon>
        <taxon>Ecdysozoa</taxon>
        <taxon>Arthropoda</taxon>
        <taxon>Hexapoda</taxon>
        <taxon>Insecta</taxon>
        <taxon>Pterygota</taxon>
        <taxon>Neoptera</taxon>
        <taxon>Endopterygota</taxon>
        <taxon>Lepidoptera</taxon>
        <taxon>Glossata</taxon>
        <taxon>Ditrysia</taxon>
        <taxon>Papilionoidea</taxon>
        <taxon>Pieridae</taxon>
        <taxon>Pierinae</taxon>
        <taxon>Pieris</taxon>
    </lineage>
</organism>
<dbReference type="PANTHER" id="PTHR31965">
    <property type="entry name" value="TRANSMEMBRANE PROTEIN 42"/>
    <property type="match status" value="1"/>
</dbReference>
<dbReference type="AlphaFoldDB" id="A0A9P0T6P5"/>
<dbReference type="Proteomes" id="UP001152562">
    <property type="component" value="Unassembled WGS sequence"/>
</dbReference>
<feature type="transmembrane region" description="Helical" evidence="1">
    <location>
        <begin position="61"/>
        <end position="86"/>
    </location>
</feature>
<accession>A0A9P0T6P5</accession>
<dbReference type="InterPro" id="IPR039632">
    <property type="entry name" value="TMEM42"/>
</dbReference>
<evidence type="ECO:0000313" key="2">
    <source>
        <dbReference type="EMBL" id="CAH4006951.1"/>
    </source>
</evidence>
<dbReference type="Gene3D" id="1.10.3730.20">
    <property type="match status" value="1"/>
</dbReference>
<feature type="transmembrane region" description="Helical" evidence="1">
    <location>
        <begin position="92"/>
        <end position="110"/>
    </location>
</feature>
<dbReference type="EMBL" id="CALOZG010000003">
    <property type="protein sequence ID" value="CAH4006951.1"/>
    <property type="molecule type" value="Genomic_DNA"/>
</dbReference>
<protein>
    <recommendedName>
        <fullName evidence="4">EamA domain-containing protein</fullName>
    </recommendedName>
</protein>
<keyword evidence="3" id="KW-1185">Reference proteome</keyword>
<dbReference type="SUPFAM" id="SSF103481">
    <property type="entry name" value="Multidrug resistance efflux transporter EmrE"/>
    <property type="match status" value="1"/>
</dbReference>
<feature type="transmembrane region" description="Helical" evidence="1">
    <location>
        <begin position="32"/>
        <end position="49"/>
    </location>
</feature>
<evidence type="ECO:0000313" key="3">
    <source>
        <dbReference type="Proteomes" id="UP001152562"/>
    </source>
</evidence>
<reference evidence="2" key="1">
    <citation type="submission" date="2022-05" db="EMBL/GenBank/DDBJ databases">
        <authorList>
            <person name="Okamura Y."/>
        </authorList>
    </citation>
    <scope>NUCLEOTIDE SEQUENCE</scope>
</reference>
<keyword evidence="1" id="KW-0472">Membrane</keyword>
<keyword evidence="1" id="KW-1133">Transmembrane helix</keyword>
<comment type="caution">
    <text evidence="2">The sequence shown here is derived from an EMBL/GenBank/DDBJ whole genome shotgun (WGS) entry which is preliminary data.</text>
</comment>